<sequence>MENTNYRFSVEALTADAEKKLERIARIMDDIEGTNRKGASNFFTSSQKDIDNNIRAMREYVSLVNEVEKEMKNAQSSMSRSGNNEGVQKLIRDQQRLREEAEKTRKTFQDTTQNKTGSNAYLKDLLRDQKAYNDEIDEGTRRLKELKDLQRDVARTDSRLAARTRQATSSGNMNSQQAGTARSDLANKTAYMSQLQANQQRRDELRKGLESDQAKKRNLNANFRGNDQERQNELSALNHNIETRRKEIEALKELDSQINKTVSNMESYSNQLNNVNVKPDRNSWQGVAYERAPSIAMAALGGAGAIFGGLYAKGSSIKDQIRPDTISIGQRTGNYDFRSIRKQNEEVGMDRSLGYNAVDMIDFQNTYLSSAGFKNQKDLDAGTRQMAEGSRAVPVDKDSLNQFMGGLMTNGAVSGADQVKAVQQGFIGAVKASGMEGREKDQLKALEAMSTQTFAGRNGSNAELNNLLAIQSLFSSSGDRSMQGTAGAEALSSLDAGMKQSAYNPQARLLFGMGSEYQGVGGMYQVQGQMEKGLGDTDNLNRLLKFSAGAGRGKEEQKGYFKNMAENVFGTTLTNDQVDAMYKQVGSDGTIDKDKMKNIQSIIDGGKDGYDKNKKGYEDSKEATENASKAVTDKQATAMNDMGDIVRKLNSVLGGMPAPLYGLAAAAVAAAGALAMSGGMSILSGGIKGKLGKKFGGGIGKAGSSTVASAGAGAGASSTASKVFTNKTWGAGAEGATKASSGLSWGSKAMEGGISATKGLGGAGKLAQYGKGALKGLGPLGLLIGGGASIANIASAENKTEAIGEEAGGWGGAMGGAAGGAAIGAMFGGVGAIPGALIGGVLGGIGGSKVGKWAGGKIKSGWDSLWGGDKVDAAEINGTGGAKKAQTEKKTNMNGASMANSGVGTMLGNTVMPGVGGIIGGAIGGSGILEQLSKLTGIGRNAQEETSSGKQDEKDTVGKKATAEKERQSNTREEAANLSFYSKLLDRAEALLMQARNQNGLFGKEGLGTTATGSGGGDALNSGLNFLTDGKKWTNKDLTKHDLGSTIQGITADELDEWINSKAPEGSAMRGMGSTFLKAAQESGLDPRYLVSHAATETGWGTSNILKEKGNWFGIGAYDNSPMASAYKYGDKETGVVEGAKWIAENYYNKGQTTLESMRNNGGQHEYATDPNWDKTIASIMGGSEKYVQGKGASLTTSANITVNMNGDSSKDKKTAGKAVGDAVAKSYKEQSEFFSKQYKRT</sequence>
<evidence type="ECO:0000259" key="5">
    <source>
        <dbReference type="SMART" id="SM00047"/>
    </source>
</evidence>
<keyword evidence="2" id="KW-0175">Coiled coil</keyword>
<accession>A0A059T5Q9</accession>
<evidence type="ECO:0000256" key="3">
    <source>
        <dbReference type="SAM" id="MobiDB-lite"/>
    </source>
</evidence>
<evidence type="ECO:0000256" key="4">
    <source>
        <dbReference type="SAM" id="Phobius"/>
    </source>
</evidence>
<dbReference type="PANTHER" id="PTHR33308">
    <property type="entry name" value="PEPTIDOGLYCAN HYDROLASE FLGJ"/>
    <property type="match status" value="1"/>
</dbReference>
<dbReference type="KEGG" id="vg:19735677"/>
<keyword evidence="1" id="KW-0378">Hydrolase</keyword>
<proteinExistence type="predicted"/>
<keyword evidence="4" id="KW-0812">Transmembrane</keyword>
<dbReference type="GeneID" id="19735677"/>
<keyword evidence="4" id="KW-0472">Membrane</keyword>
<dbReference type="SMR" id="A0A059T5Q9"/>
<gene>
    <name evidence="6" type="ORF">LP083-2_111</name>
</gene>
<reference evidence="6 7" key="1">
    <citation type="journal article" date="2014" name="Appl. Environ. Microbiol.">
        <title>Comparative genomic and morphological analysis of Listeria phages isolated from farm environments.</title>
        <authorList>
            <person name="Denes T."/>
            <person name="Vongkamjan K."/>
            <person name="Ackermann H.W."/>
            <person name="Moreno Switt A.I."/>
            <person name="Wiedmann M."/>
            <person name="den Bakker H.C."/>
        </authorList>
    </citation>
    <scope>NUCLEOTIDE SEQUENCE [LARGE SCALE GENOMIC DNA]</scope>
</reference>
<dbReference type="EMBL" id="KJ094030">
    <property type="protein sequence ID" value="AHL19318.1"/>
    <property type="molecule type" value="Genomic_DNA"/>
</dbReference>
<feature type="compositionally biased region" description="Basic and acidic residues" evidence="3">
    <location>
        <begin position="950"/>
        <end position="974"/>
    </location>
</feature>
<feature type="region of interest" description="Disordered" evidence="3">
    <location>
        <begin position="195"/>
        <end position="232"/>
    </location>
</feature>
<evidence type="ECO:0000256" key="1">
    <source>
        <dbReference type="ARBA" id="ARBA00022801"/>
    </source>
</evidence>
<dbReference type="Proteomes" id="UP000026997">
    <property type="component" value="Segment"/>
</dbReference>
<evidence type="ECO:0000313" key="6">
    <source>
        <dbReference type="EMBL" id="AHL19318.1"/>
    </source>
</evidence>
<feature type="transmembrane region" description="Helical" evidence="4">
    <location>
        <begin position="660"/>
        <end position="683"/>
    </location>
</feature>
<keyword evidence="4" id="KW-1133">Transmembrane helix</keyword>
<dbReference type="Gene3D" id="1.10.530.10">
    <property type="match status" value="1"/>
</dbReference>
<dbReference type="PANTHER" id="PTHR33308:SF9">
    <property type="entry name" value="PEPTIDOGLYCAN HYDROLASE FLGJ"/>
    <property type="match status" value="1"/>
</dbReference>
<feature type="region of interest" description="Disordered" evidence="3">
    <location>
        <begin position="940"/>
        <end position="974"/>
    </location>
</feature>
<dbReference type="Pfam" id="PF01832">
    <property type="entry name" value="Glucosaminidase"/>
    <property type="match status" value="1"/>
</dbReference>
<dbReference type="InterPro" id="IPR002901">
    <property type="entry name" value="MGlyc_endo_b_GlcNAc-like_dom"/>
</dbReference>
<dbReference type="InterPro" id="IPR051056">
    <property type="entry name" value="Glycosyl_Hydrolase_73"/>
</dbReference>
<feature type="region of interest" description="Disordered" evidence="3">
    <location>
        <begin position="610"/>
        <end position="631"/>
    </location>
</feature>
<feature type="domain" description="Mannosyl-glycoprotein endo-beta-N-acetylglucosamidase-like" evidence="5">
    <location>
        <begin position="1062"/>
        <end position="1192"/>
    </location>
</feature>
<feature type="compositionally biased region" description="Polar residues" evidence="3">
    <location>
        <begin position="165"/>
        <end position="180"/>
    </location>
</feature>
<feature type="region of interest" description="Disordered" evidence="3">
    <location>
        <begin position="160"/>
        <end position="182"/>
    </location>
</feature>
<evidence type="ECO:0000313" key="7">
    <source>
        <dbReference type="Proteomes" id="UP000026997"/>
    </source>
</evidence>
<dbReference type="SMART" id="SM00047">
    <property type="entry name" value="LYZ2"/>
    <property type="match status" value="1"/>
</dbReference>
<evidence type="ECO:0000256" key="2">
    <source>
        <dbReference type="SAM" id="Coils"/>
    </source>
</evidence>
<feature type="compositionally biased region" description="Basic and acidic residues" evidence="3">
    <location>
        <begin position="200"/>
        <end position="215"/>
    </location>
</feature>
<keyword evidence="7" id="KW-1185">Reference proteome</keyword>
<organism evidence="6 7">
    <name type="scientific">Listeria phage LP-083-2</name>
    <dbReference type="NCBI Taxonomy" id="1458855"/>
    <lineage>
        <taxon>Viruses</taxon>
        <taxon>Duplodnaviria</taxon>
        <taxon>Heunggongvirae</taxon>
        <taxon>Uroviricota</taxon>
        <taxon>Caudoviricetes</taxon>
        <taxon>Herelleviridae</taxon>
        <taxon>Jasinskavirinae</taxon>
        <taxon>Pecentumvirus</taxon>
        <taxon>Pecentumvirus LP0832</taxon>
    </lineage>
</organism>
<protein>
    <submittedName>
        <fullName evidence="6">Putative tail lysin</fullName>
    </submittedName>
</protein>
<dbReference type="RefSeq" id="YP_009044567.1">
    <property type="nucleotide sequence ID" value="NC_024383.1"/>
</dbReference>
<feature type="compositionally biased region" description="Basic and acidic residues" evidence="3">
    <location>
        <begin position="610"/>
        <end position="624"/>
    </location>
</feature>
<name>A0A059T5Q9_9CAUD</name>
<feature type="coiled-coil region" evidence="2">
    <location>
        <begin position="57"/>
        <end position="149"/>
    </location>
</feature>
<dbReference type="GO" id="GO:0004040">
    <property type="term" value="F:amidase activity"/>
    <property type="evidence" value="ECO:0007669"/>
    <property type="project" value="InterPro"/>
</dbReference>